<dbReference type="EMBL" id="GISG01231013">
    <property type="protein sequence ID" value="MBA4666237.1"/>
    <property type="molecule type" value="Transcribed_RNA"/>
</dbReference>
<dbReference type="EMBL" id="GISG01231012">
    <property type="protein sequence ID" value="MBA4666236.1"/>
    <property type="molecule type" value="Transcribed_RNA"/>
</dbReference>
<accession>A0A7C9AGJ0</accession>
<organism evidence="1">
    <name type="scientific">Opuntia streptacantha</name>
    <name type="common">Prickly pear cactus</name>
    <name type="synonym">Opuntia cardona</name>
    <dbReference type="NCBI Taxonomy" id="393608"/>
    <lineage>
        <taxon>Eukaryota</taxon>
        <taxon>Viridiplantae</taxon>
        <taxon>Streptophyta</taxon>
        <taxon>Embryophyta</taxon>
        <taxon>Tracheophyta</taxon>
        <taxon>Spermatophyta</taxon>
        <taxon>Magnoliopsida</taxon>
        <taxon>eudicotyledons</taxon>
        <taxon>Gunneridae</taxon>
        <taxon>Pentapetalae</taxon>
        <taxon>Caryophyllales</taxon>
        <taxon>Cactineae</taxon>
        <taxon>Cactaceae</taxon>
        <taxon>Opuntioideae</taxon>
        <taxon>Opuntia</taxon>
    </lineage>
</organism>
<sequence>MKPYYPNVTSDFAAPLQLLASLCTKQEGYVKYTSRAIEKEIRVRLQKYMILKQDSKVFGPGNCKPTYFELAPSSANKENLNLYSSSPAGKYSSTKCKLYHVYLSDVSIKFIELW</sequence>
<reference evidence="1" key="2">
    <citation type="submission" date="2020-07" db="EMBL/GenBank/DDBJ databases">
        <authorList>
            <person name="Vera ALvarez R."/>
            <person name="Arias-Moreno D.M."/>
            <person name="Jimenez-Jacinto V."/>
            <person name="Jimenez-Bremont J.F."/>
            <person name="Swaminathan K."/>
            <person name="Moose S.P."/>
            <person name="Guerrero-Gonzalez M.L."/>
            <person name="Marino-Ramirez L."/>
            <person name="Landsman D."/>
            <person name="Rodriguez-Kessler M."/>
            <person name="Delgado-Sanchez P."/>
        </authorList>
    </citation>
    <scope>NUCLEOTIDE SEQUENCE</scope>
    <source>
        <tissue evidence="1">Cladode</tissue>
    </source>
</reference>
<dbReference type="AlphaFoldDB" id="A0A7C9AGJ0"/>
<name>A0A7C9AGJ0_OPUST</name>
<reference evidence="1" key="1">
    <citation type="journal article" date="2013" name="J. Plant Res.">
        <title>Effect of fungi and light on seed germination of three Opuntia species from semiarid lands of central Mexico.</title>
        <authorList>
            <person name="Delgado-Sanchez P."/>
            <person name="Jimenez-Bremont J.F."/>
            <person name="Guerrero-Gonzalez Mde L."/>
            <person name="Flores J."/>
        </authorList>
    </citation>
    <scope>NUCLEOTIDE SEQUENCE</scope>
    <source>
        <tissue evidence="1">Cladode</tissue>
    </source>
</reference>
<evidence type="ECO:0000313" key="1">
    <source>
        <dbReference type="EMBL" id="MBA4666237.1"/>
    </source>
</evidence>
<protein>
    <submittedName>
        <fullName evidence="1">Uncharacterized protein</fullName>
    </submittedName>
</protein>
<proteinExistence type="predicted"/>